<comment type="subcellular location">
    <subcellularLocation>
        <location evidence="6">Cell projection</location>
        <location evidence="6">Pseudopodium</location>
    </subcellularLocation>
    <subcellularLocation>
        <location evidence="1">Cytoplasm</location>
        <location evidence="1">Cytoskeleton</location>
    </subcellularLocation>
</comment>
<evidence type="ECO:0000256" key="7">
    <source>
        <dbReference type="RuleBase" id="RU003425"/>
    </source>
</evidence>
<keyword evidence="3 7" id="KW-0206">Cytoskeleton</keyword>
<dbReference type="SUPFAM" id="SSF49354">
    <property type="entry name" value="PapD-like"/>
    <property type="match status" value="1"/>
</dbReference>
<evidence type="ECO:0000259" key="8">
    <source>
        <dbReference type="PROSITE" id="PS50202"/>
    </source>
</evidence>
<dbReference type="WBParaSite" id="Minc3s01196g21606">
    <property type="protein sequence ID" value="Minc3s01196g21606"/>
    <property type="gene ID" value="Minc3s01196g21606"/>
</dbReference>
<dbReference type="InterPro" id="IPR013783">
    <property type="entry name" value="Ig-like_fold"/>
</dbReference>
<accession>A0A914MAC6</accession>
<dbReference type="InterPro" id="IPR051155">
    <property type="entry name" value="Nematode_MSP"/>
</dbReference>
<dbReference type="PANTHER" id="PTHR22920:SF7">
    <property type="entry name" value="MSP DOMAIN-CONTAINING PROTEIN-RELATED"/>
    <property type="match status" value="1"/>
</dbReference>
<dbReference type="GO" id="GO:0031143">
    <property type="term" value="C:pseudopodium"/>
    <property type="evidence" value="ECO:0007669"/>
    <property type="project" value="UniProtKB-SubCell"/>
</dbReference>
<dbReference type="Pfam" id="PF00635">
    <property type="entry name" value="Motile_Sperm"/>
    <property type="match status" value="1"/>
</dbReference>
<dbReference type="AlphaFoldDB" id="A0A914MAC6"/>
<name>A0A914MAC6_MELIC</name>
<evidence type="ECO:0000313" key="9">
    <source>
        <dbReference type="Proteomes" id="UP000887563"/>
    </source>
</evidence>
<proteinExistence type="predicted"/>
<dbReference type="PANTHER" id="PTHR22920">
    <property type="entry name" value="MAJOR SPERM PROTEIN"/>
    <property type="match status" value="1"/>
</dbReference>
<feature type="domain" description="MSP" evidence="8">
    <location>
        <begin position="157"/>
        <end position="274"/>
    </location>
</feature>
<keyword evidence="9" id="KW-1185">Reference proteome</keyword>
<dbReference type="InterPro" id="IPR000535">
    <property type="entry name" value="MSP_dom"/>
</dbReference>
<dbReference type="Proteomes" id="UP000887563">
    <property type="component" value="Unplaced"/>
</dbReference>
<keyword evidence="4" id="KW-0966">Cell projection</keyword>
<dbReference type="GO" id="GO:0005856">
    <property type="term" value="C:cytoskeleton"/>
    <property type="evidence" value="ECO:0007669"/>
    <property type="project" value="UniProtKB-SubCell"/>
</dbReference>
<dbReference type="InterPro" id="IPR008962">
    <property type="entry name" value="PapD-like_sf"/>
</dbReference>
<keyword evidence="2" id="KW-0963">Cytoplasm</keyword>
<evidence type="ECO:0000256" key="4">
    <source>
        <dbReference type="ARBA" id="ARBA00023273"/>
    </source>
</evidence>
<evidence type="ECO:0000256" key="2">
    <source>
        <dbReference type="ARBA" id="ARBA00022490"/>
    </source>
</evidence>
<dbReference type="Gene3D" id="2.60.40.10">
    <property type="entry name" value="Immunoglobulins"/>
    <property type="match status" value="1"/>
</dbReference>
<reference evidence="10" key="1">
    <citation type="submission" date="2022-11" db="UniProtKB">
        <authorList>
            <consortium name="WormBaseParasite"/>
        </authorList>
    </citation>
    <scope>IDENTIFICATION</scope>
</reference>
<protein>
    <recommendedName>
        <fullName evidence="7">Major sperm protein</fullName>
    </recommendedName>
</protein>
<evidence type="ECO:0000256" key="1">
    <source>
        <dbReference type="ARBA" id="ARBA00004245"/>
    </source>
</evidence>
<organism evidence="9 10">
    <name type="scientific">Meloidogyne incognita</name>
    <name type="common">Southern root-knot nematode worm</name>
    <name type="synonym">Oxyuris incognita</name>
    <dbReference type="NCBI Taxonomy" id="6306"/>
    <lineage>
        <taxon>Eukaryota</taxon>
        <taxon>Metazoa</taxon>
        <taxon>Ecdysozoa</taxon>
        <taxon>Nematoda</taxon>
        <taxon>Chromadorea</taxon>
        <taxon>Rhabditida</taxon>
        <taxon>Tylenchina</taxon>
        <taxon>Tylenchomorpha</taxon>
        <taxon>Tylenchoidea</taxon>
        <taxon>Meloidogynidae</taxon>
        <taxon>Meloidogyninae</taxon>
        <taxon>Meloidogyne</taxon>
        <taxon>Meloidogyne incognita group</taxon>
    </lineage>
</organism>
<evidence type="ECO:0000313" key="10">
    <source>
        <dbReference type="WBParaSite" id="Minc3s01196g21606"/>
    </source>
</evidence>
<comment type="function">
    <text evidence="5 7">Central component in molecular interactions underlying sperm crawling. Forms an extensive filament system that extends from sperm villipoda, along the leading edge of the pseudopod.</text>
</comment>
<sequence>MREELFSYIITFRRHHPPTTAYMLYSIGRFLRRTIPSPWNHSRRNCLAAPSGVLVHSTVTRSLLVASAAGSKASQEMAMLIASFGSRTPLGGSMFRRRGLVVLNAKPIRCPPELMICKREKRNVNVRVSPTCFLFNFNSSYNKPFSTTTMASVPPGDITTLPAVKVIFNAPFDDKHTYYMKIINSGGHRIGFAFKTTNPRRLNMDPPNGVLDPKEAINIAISCDAFDPAAEATNNDRVTVEWTNTPEGAAKQFRREWFQGDGMVRRKNLPIEYNM</sequence>
<evidence type="ECO:0000256" key="3">
    <source>
        <dbReference type="ARBA" id="ARBA00023212"/>
    </source>
</evidence>
<evidence type="ECO:0000256" key="6">
    <source>
        <dbReference type="ARBA" id="ARBA00037818"/>
    </source>
</evidence>
<dbReference type="PROSITE" id="PS50202">
    <property type="entry name" value="MSP"/>
    <property type="match status" value="1"/>
</dbReference>
<evidence type="ECO:0000256" key="5">
    <source>
        <dbReference type="ARBA" id="ARBA00037744"/>
    </source>
</evidence>